<keyword evidence="3 4" id="KW-0413">Isomerase</keyword>
<dbReference type="Proteomes" id="UP000278542">
    <property type="component" value="Unassembled WGS sequence"/>
</dbReference>
<evidence type="ECO:0000256" key="3">
    <source>
        <dbReference type="ARBA" id="ARBA00023235"/>
    </source>
</evidence>
<dbReference type="Pfam" id="PF01263">
    <property type="entry name" value="Aldose_epim"/>
    <property type="match status" value="1"/>
</dbReference>
<feature type="active site" evidence="5">
    <location>
        <position position="165"/>
    </location>
</feature>
<comment type="catalytic activity">
    <reaction evidence="1">
        <text>alpha-D-glucose 6-phosphate = beta-D-glucose 6-phosphate</text>
        <dbReference type="Rhea" id="RHEA:16249"/>
        <dbReference type="ChEBI" id="CHEBI:58225"/>
        <dbReference type="ChEBI" id="CHEBI:58247"/>
        <dbReference type="EC" id="5.1.3.15"/>
    </reaction>
</comment>
<dbReference type="GO" id="GO:0030246">
    <property type="term" value="F:carbohydrate binding"/>
    <property type="evidence" value="ECO:0007669"/>
    <property type="project" value="UniProtKB-UniRule"/>
</dbReference>
<dbReference type="Gene3D" id="2.70.98.10">
    <property type="match status" value="1"/>
</dbReference>
<keyword evidence="7" id="KW-1185">Reference proteome</keyword>
<dbReference type="GO" id="GO:0005975">
    <property type="term" value="P:carbohydrate metabolic process"/>
    <property type="evidence" value="ECO:0007669"/>
    <property type="project" value="InterPro"/>
</dbReference>
<evidence type="ECO:0000313" key="7">
    <source>
        <dbReference type="Proteomes" id="UP000278542"/>
    </source>
</evidence>
<dbReference type="GO" id="GO:0047938">
    <property type="term" value="F:glucose-6-phosphate 1-epimerase activity"/>
    <property type="evidence" value="ECO:0007669"/>
    <property type="project" value="UniProtKB-UniRule"/>
</dbReference>
<dbReference type="PANTHER" id="PTHR11122">
    <property type="entry name" value="APOSPORY-ASSOCIATED PROTEIN C-RELATED"/>
    <property type="match status" value="1"/>
</dbReference>
<dbReference type="EC" id="5.1.3.15" evidence="4"/>
<comment type="caution">
    <text evidence="6">The sequence shown here is derived from an EMBL/GenBank/DDBJ whole genome shotgun (WGS) entry which is preliminary data.</text>
</comment>
<organism evidence="6 7">
    <name type="scientific">Orbus hercynius</name>
    <dbReference type="NCBI Taxonomy" id="593135"/>
    <lineage>
        <taxon>Bacteria</taxon>
        <taxon>Pseudomonadati</taxon>
        <taxon>Pseudomonadota</taxon>
        <taxon>Gammaproteobacteria</taxon>
        <taxon>Orbales</taxon>
        <taxon>Orbaceae</taxon>
        <taxon>Orbus</taxon>
    </lineage>
</organism>
<dbReference type="PANTHER" id="PTHR11122:SF13">
    <property type="entry name" value="GLUCOSE-6-PHOSPHATE 1-EPIMERASE"/>
    <property type="match status" value="1"/>
</dbReference>
<sequence length="291" mass="33030">MTIIEKMQATTSNQVILTHSLKRVNYEEHTLLLITHPKCHAAISLQGGHLLYWQPTGENTPIIWLSENAQFKKHVAIRGGMPICWPWFGQAGNPAHGFARIVDWTLQSHQETENGIDIVLCLTANEQTQPYWQNDFELSLHLHLGETCSAELTSLGNFDATSALHTYFGIDDISHTTVSGLGENYIEKLSTENIPSIAGKMRFNQEVDRIYTQADAITLINDNHRTIEITHHNYSDVVVWNPWTEKSKTIKDLQENSYRHFVCAETCRINQPIHSTSQQKTPYGVKIAVIK</sequence>
<dbReference type="RefSeq" id="WP_121143853.1">
    <property type="nucleotide sequence ID" value="NZ_RBWY01000001.1"/>
</dbReference>
<dbReference type="InterPro" id="IPR011013">
    <property type="entry name" value="Gal_mutarotase_sf_dom"/>
</dbReference>
<dbReference type="InterPro" id="IPR014718">
    <property type="entry name" value="GH-type_carb-bd"/>
</dbReference>
<comment type="similarity">
    <text evidence="2 4">Belongs to the glucose-6-phosphate 1-epimerase family.</text>
</comment>
<dbReference type="CDD" id="cd09020">
    <property type="entry name" value="D-hex-6-P-epi_like"/>
    <property type="match status" value="1"/>
</dbReference>
<dbReference type="InterPro" id="IPR008183">
    <property type="entry name" value="Aldose_1/G6P_1-epimerase"/>
</dbReference>
<dbReference type="PIRSF" id="PIRSF016020">
    <property type="entry name" value="PHexose_mutarotase"/>
    <property type="match status" value="1"/>
</dbReference>
<dbReference type="EMBL" id="RBWY01000001">
    <property type="protein sequence ID" value="RKS86929.1"/>
    <property type="molecule type" value="Genomic_DNA"/>
</dbReference>
<evidence type="ECO:0000256" key="1">
    <source>
        <dbReference type="ARBA" id="ARBA00001096"/>
    </source>
</evidence>
<dbReference type="AlphaFoldDB" id="A0A495RHM7"/>
<gene>
    <name evidence="6" type="ORF">DES39_0135</name>
</gene>
<protein>
    <recommendedName>
        <fullName evidence="4">Putative glucose-6-phosphate 1-epimerase</fullName>
        <ecNumber evidence="4">5.1.3.15</ecNumber>
    </recommendedName>
</protein>
<accession>A0A495RHM7</accession>
<dbReference type="OrthoDB" id="9790727at2"/>
<name>A0A495RHM7_9GAMM</name>
<evidence type="ECO:0000256" key="5">
    <source>
        <dbReference type="PIRSR" id="PIRSR016020-1"/>
    </source>
</evidence>
<evidence type="ECO:0000256" key="2">
    <source>
        <dbReference type="ARBA" id="ARBA00005866"/>
    </source>
</evidence>
<evidence type="ECO:0000313" key="6">
    <source>
        <dbReference type="EMBL" id="RKS86929.1"/>
    </source>
</evidence>
<dbReference type="SUPFAM" id="SSF74650">
    <property type="entry name" value="Galactose mutarotase-like"/>
    <property type="match status" value="1"/>
</dbReference>
<dbReference type="GO" id="GO:0005737">
    <property type="term" value="C:cytoplasm"/>
    <property type="evidence" value="ECO:0007669"/>
    <property type="project" value="TreeGrafter"/>
</dbReference>
<evidence type="ECO:0000256" key="4">
    <source>
        <dbReference type="PIRNR" id="PIRNR016020"/>
    </source>
</evidence>
<reference evidence="6 7" key="1">
    <citation type="submission" date="2018-10" db="EMBL/GenBank/DDBJ databases">
        <title>Genomic Encyclopedia of Type Strains, Phase IV (KMG-IV): sequencing the most valuable type-strain genomes for metagenomic binning, comparative biology and taxonomic classification.</title>
        <authorList>
            <person name="Goeker M."/>
        </authorList>
    </citation>
    <scope>NUCLEOTIDE SEQUENCE [LARGE SCALE GENOMIC DNA]</scope>
    <source>
        <strain evidence="6 7">DSM 22228</strain>
    </source>
</reference>
<proteinExistence type="inferred from homology"/>
<feature type="active site" evidence="5">
    <location>
        <position position="265"/>
    </location>
</feature>
<dbReference type="InterPro" id="IPR025532">
    <property type="entry name" value="G6P_1-epimerase"/>
</dbReference>